<sequence length="63" mass="7546">MDPVTERKFLTLRSSFTPTVEIGHFRHLKKGRAFFHQHRFFFLSLCIVDRVGLSFEMGFWILN</sequence>
<organism evidence="2">
    <name type="scientific">Arabidopsis thaliana</name>
    <name type="common">Mouse-ear cress</name>
    <dbReference type="NCBI Taxonomy" id="3702"/>
    <lineage>
        <taxon>Eukaryota</taxon>
        <taxon>Viridiplantae</taxon>
        <taxon>Streptophyta</taxon>
        <taxon>Embryophyta</taxon>
        <taxon>Tracheophyta</taxon>
        <taxon>Spermatophyta</taxon>
        <taxon>Magnoliopsida</taxon>
        <taxon>eudicotyledons</taxon>
        <taxon>Gunneridae</taxon>
        <taxon>Pentapetalae</taxon>
        <taxon>rosids</taxon>
        <taxon>malvids</taxon>
        <taxon>Brassicales</taxon>
        <taxon>Brassicaceae</taxon>
        <taxon>Camelineae</taxon>
        <taxon>Arabidopsis</taxon>
    </lineage>
</organism>
<keyword evidence="1" id="KW-0812">Transmembrane</keyword>
<accession>Q0WMC7</accession>
<keyword evidence="1" id="KW-0472">Membrane</keyword>
<dbReference type="EMBL" id="AK229901">
    <property type="protein sequence ID" value="BAF01729.1"/>
    <property type="molecule type" value="mRNA"/>
</dbReference>
<reference evidence="2" key="1">
    <citation type="submission" date="2006-07" db="EMBL/GenBank/DDBJ databases">
        <title>Large-scale analysis of RIKEN Arabidopsis full-length (RAFL) cDNAs.</title>
        <authorList>
            <person name="Totoki Y."/>
            <person name="Seki M."/>
            <person name="Ishida J."/>
            <person name="Nakajima M."/>
            <person name="Enju A."/>
            <person name="Morosawa T."/>
            <person name="Kamiya A."/>
            <person name="Narusaka M."/>
            <person name="Shin-i T."/>
            <person name="Nakagawa M."/>
            <person name="Sakamoto N."/>
            <person name="Oishi K."/>
            <person name="Kohara Y."/>
            <person name="Kobayashi M."/>
            <person name="Toyoda A."/>
            <person name="Sakaki Y."/>
            <person name="Sakurai T."/>
            <person name="Iida K."/>
            <person name="Akiyama K."/>
            <person name="Satou M."/>
            <person name="Toyoda T."/>
            <person name="Konagaya A."/>
            <person name="Carninci P."/>
            <person name="Kawai J."/>
            <person name="Hayashizaki Y."/>
            <person name="Shinozaki K."/>
        </authorList>
    </citation>
    <scope>NUCLEOTIDE SEQUENCE</scope>
</reference>
<name>Q0WMC7_ARATH</name>
<evidence type="ECO:0000256" key="1">
    <source>
        <dbReference type="SAM" id="Phobius"/>
    </source>
</evidence>
<dbReference type="AlphaFoldDB" id="Q0WMC7"/>
<evidence type="ECO:0000313" key="2">
    <source>
        <dbReference type="EMBL" id="BAF01729.1"/>
    </source>
</evidence>
<keyword evidence="1" id="KW-1133">Transmembrane helix</keyword>
<proteinExistence type="evidence at transcript level"/>
<feature type="transmembrane region" description="Helical" evidence="1">
    <location>
        <begin position="40"/>
        <end position="62"/>
    </location>
</feature>
<protein>
    <submittedName>
        <fullName evidence="2">Uncharacterized protein</fullName>
    </submittedName>
</protein>